<dbReference type="SUPFAM" id="SSF54928">
    <property type="entry name" value="RNA-binding domain, RBD"/>
    <property type="match status" value="1"/>
</dbReference>
<feature type="compositionally biased region" description="Basic and acidic residues" evidence="3">
    <location>
        <begin position="280"/>
        <end position="291"/>
    </location>
</feature>
<proteinExistence type="predicted"/>
<dbReference type="PROSITE" id="PS50102">
    <property type="entry name" value="RRM"/>
    <property type="match status" value="1"/>
</dbReference>
<dbReference type="InterPro" id="IPR012677">
    <property type="entry name" value="Nucleotide-bd_a/b_plait_sf"/>
</dbReference>
<dbReference type="InterPro" id="IPR051229">
    <property type="entry name" value="ALYREF_mRNA_export"/>
</dbReference>
<evidence type="ECO:0000259" key="4">
    <source>
        <dbReference type="PROSITE" id="PS50102"/>
    </source>
</evidence>
<comment type="caution">
    <text evidence="5">The sequence shown here is derived from an EMBL/GenBank/DDBJ whole genome shotgun (WGS) entry which is preliminary data.</text>
</comment>
<sequence>MASLLERMNVSNSGSGPVRSTKMGNTSRSNAPYARSARGDVDSAWSHDLYAQHNSLSARLNLPASKPTLPPDATHASKSLAQKAFRDALSFSAPSTSRGARGGEELNIKGAGSSGNVVEVSGLVDGTTAEDVSAIFKRCGDILQSKLISRRNEEVRIRITFKLAASAAEAVKVFNGVPADGKTLSVAVVGATSAGTSLLGRFGKDGLGLVRQEGSVDVLMDSDDTLSGSKMRSDALTSDPRAQVLVAPPGADPKDYIQAPARGRGGRGRGRGGRRGGGGGRERDRDRMDMS</sequence>
<organism evidence="5 6">
    <name type="scientific">Lentinula lateritia</name>
    <dbReference type="NCBI Taxonomy" id="40482"/>
    <lineage>
        <taxon>Eukaryota</taxon>
        <taxon>Fungi</taxon>
        <taxon>Dikarya</taxon>
        <taxon>Basidiomycota</taxon>
        <taxon>Agaricomycotina</taxon>
        <taxon>Agaricomycetes</taxon>
        <taxon>Agaricomycetidae</taxon>
        <taxon>Agaricales</taxon>
        <taxon>Marasmiineae</taxon>
        <taxon>Omphalotaceae</taxon>
        <taxon>Lentinula</taxon>
    </lineage>
</organism>
<evidence type="ECO:0000313" key="5">
    <source>
        <dbReference type="EMBL" id="KAJ4496668.1"/>
    </source>
</evidence>
<feature type="region of interest" description="Disordered" evidence="3">
    <location>
        <begin position="221"/>
        <end position="291"/>
    </location>
</feature>
<dbReference type="Gene3D" id="3.30.70.330">
    <property type="match status" value="1"/>
</dbReference>
<dbReference type="InterPro" id="IPR035979">
    <property type="entry name" value="RBD_domain_sf"/>
</dbReference>
<dbReference type="PANTHER" id="PTHR19965">
    <property type="entry name" value="RNA AND EXPORT FACTOR BINDING PROTEIN"/>
    <property type="match status" value="1"/>
</dbReference>
<dbReference type="PANTHER" id="PTHR19965:SF82">
    <property type="entry name" value="THO COMPLEX SUBUNIT 4"/>
    <property type="match status" value="1"/>
</dbReference>
<evidence type="ECO:0000313" key="6">
    <source>
        <dbReference type="Proteomes" id="UP001150217"/>
    </source>
</evidence>
<dbReference type="Proteomes" id="UP001150217">
    <property type="component" value="Unassembled WGS sequence"/>
</dbReference>
<evidence type="ECO:0000256" key="2">
    <source>
        <dbReference type="PROSITE-ProRule" id="PRU00176"/>
    </source>
</evidence>
<feature type="region of interest" description="Disordered" evidence="3">
    <location>
        <begin position="1"/>
        <end position="35"/>
    </location>
</feature>
<dbReference type="InterPro" id="IPR000504">
    <property type="entry name" value="RRM_dom"/>
</dbReference>
<feature type="domain" description="RRM" evidence="4">
    <location>
        <begin position="116"/>
        <end position="191"/>
    </location>
</feature>
<reference evidence="5" key="1">
    <citation type="submission" date="2022-08" db="EMBL/GenBank/DDBJ databases">
        <title>A Global Phylogenomic Analysis of the Shiitake Genus Lentinula.</title>
        <authorList>
            <consortium name="DOE Joint Genome Institute"/>
            <person name="Sierra-Patev S."/>
            <person name="Min B."/>
            <person name="Naranjo-Ortiz M."/>
            <person name="Looney B."/>
            <person name="Konkel Z."/>
            <person name="Slot J.C."/>
            <person name="Sakamoto Y."/>
            <person name="Steenwyk J.L."/>
            <person name="Rokas A."/>
            <person name="Carro J."/>
            <person name="Camarero S."/>
            <person name="Ferreira P."/>
            <person name="Molpeceres G."/>
            <person name="Ruiz-Duenas F.J."/>
            <person name="Serrano A."/>
            <person name="Henrissat B."/>
            <person name="Drula E."/>
            <person name="Hughes K.W."/>
            <person name="Mata J.L."/>
            <person name="Ishikawa N.K."/>
            <person name="Vargas-Isla R."/>
            <person name="Ushijima S."/>
            <person name="Smith C.A."/>
            <person name="Ahrendt S."/>
            <person name="Andreopoulos W."/>
            <person name="He G."/>
            <person name="Labutti K."/>
            <person name="Lipzen A."/>
            <person name="Ng V."/>
            <person name="Riley R."/>
            <person name="Sandor L."/>
            <person name="Barry K."/>
            <person name="Martinez A.T."/>
            <person name="Xiao Y."/>
            <person name="Gibbons J.G."/>
            <person name="Terashima K."/>
            <person name="Grigoriev I.V."/>
            <person name="Hibbett D.S."/>
        </authorList>
    </citation>
    <scope>NUCLEOTIDE SEQUENCE</scope>
    <source>
        <strain evidence="5">RHP3577 ss4</strain>
    </source>
</reference>
<accession>A0ABQ8VJU6</accession>
<evidence type="ECO:0000256" key="1">
    <source>
        <dbReference type="ARBA" id="ARBA00022884"/>
    </source>
</evidence>
<keyword evidence="6" id="KW-1185">Reference proteome</keyword>
<keyword evidence="1 2" id="KW-0694">RNA-binding</keyword>
<protein>
    <recommendedName>
        <fullName evidence="4">RRM domain-containing protein</fullName>
    </recommendedName>
</protein>
<evidence type="ECO:0000256" key="3">
    <source>
        <dbReference type="SAM" id="MobiDB-lite"/>
    </source>
</evidence>
<dbReference type="EMBL" id="JANVFT010000026">
    <property type="protein sequence ID" value="KAJ4496668.1"/>
    <property type="molecule type" value="Genomic_DNA"/>
</dbReference>
<name>A0ABQ8VJU6_9AGAR</name>
<dbReference type="CDD" id="cd00590">
    <property type="entry name" value="RRM_SF"/>
    <property type="match status" value="1"/>
</dbReference>
<feature type="compositionally biased region" description="Basic residues" evidence="3">
    <location>
        <begin position="264"/>
        <end position="274"/>
    </location>
</feature>
<gene>
    <name evidence="5" type="ORF">C8R41DRAFT_793160</name>
</gene>